<keyword evidence="3" id="KW-0328">Glycosyltransferase</keyword>
<dbReference type="PANTHER" id="PTHR13036:SF0">
    <property type="entry name" value="CHITOBIOSYLDIPHOSPHODOLICHOL BETA-MANNOSYLTRANSFERASE"/>
    <property type="match status" value="1"/>
</dbReference>
<dbReference type="EMBL" id="OE183182">
    <property type="protein sequence ID" value="CAD7575406.1"/>
    <property type="molecule type" value="Genomic_DNA"/>
</dbReference>
<dbReference type="PANTHER" id="PTHR13036">
    <property type="entry name" value="BETA1,4 MANNOSYLTRANSFERASE"/>
    <property type="match status" value="1"/>
</dbReference>
<evidence type="ECO:0000256" key="6">
    <source>
        <dbReference type="ARBA" id="ARBA00022824"/>
    </source>
</evidence>
<dbReference type="AlphaFoldDB" id="A0A7R9JA96"/>
<evidence type="ECO:0000256" key="3">
    <source>
        <dbReference type="ARBA" id="ARBA00022676"/>
    </source>
</evidence>
<keyword evidence="5" id="KW-0812">Transmembrane</keyword>
<dbReference type="Gene3D" id="3.40.50.2000">
    <property type="entry name" value="Glycogen Phosphorylase B"/>
    <property type="match status" value="1"/>
</dbReference>
<evidence type="ECO:0000256" key="5">
    <source>
        <dbReference type="ARBA" id="ARBA00022692"/>
    </source>
</evidence>
<dbReference type="SUPFAM" id="SSF53756">
    <property type="entry name" value="UDP-Glycosyltransferase/glycogen phosphorylase"/>
    <property type="match status" value="1"/>
</dbReference>
<keyword evidence="4" id="KW-0808">Transferase</keyword>
<name>A0A7R9JA96_TIMCA</name>
<organism evidence="9">
    <name type="scientific">Timema californicum</name>
    <name type="common">California timema</name>
    <name type="synonym">Walking stick</name>
    <dbReference type="NCBI Taxonomy" id="61474"/>
    <lineage>
        <taxon>Eukaryota</taxon>
        <taxon>Metazoa</taxon>
        <taxon>Ecdysozoa</taxon>
        <taxon>Arthropoda</taxon>
        <taxon>Hexapoda</taxon>
        <taxon>Insecta</taxon>
        <taxon>Pterygota</taxon>
        <taxon>Neoptera</taxon>
        <taxon>Polyneoptera</taxon>
        <taxon>Phasmatodea</taxon>
        <taxon>Timematodea</taxon>
        <taxon>Timematoidea</taxon>
        <taxon>Timematidae</taxon>
        <taxon>Timema</taxon>
    </lineage>
</organism>
<evidence type="ECO:0000313" key="9">
    <source>
        <dbReference type="EMBL" id="CAD7575406.1"/>
    </source>
</evidence>
<evidence type="ECO:0000256" key="2">
    <source>
        <dbReference type="ARBA" id="ARBA00004922"/>
    </source>
</evidence>
<dbReference type="GO" id="GO:0005789">
    <property type="term" value="C:endoplasmic reticulum membrane"/>
    <property type="evidence" value="ECO:0007669"/>
    <property type="project" value="UniProtKB-SubCell"/>
</dbReference>
<comment type="subcellular location">
    <subcellularLocation>
        <location evidence="1">Endoplasmic reticulum membrane</location>
        <topology evidence="1">Single-pass membrane protein</topology>
    </subcellularLocation>
</comment>
<keyword evidence="6" id="KW-0256">Endoplasmic reticulum</keyword>
<evidence type="ECO:0000256" key="1">
    <source>
        <dbReference type="ARBA" id="ARBA00004389"/>
    </source>
</evidence>
<evidence type="ECO:0000256" key="7">
    <source>
        <dbReference type="ARBA" id="ARBA00022989"/>
    </source>
</evidence>
<dbReference type="InterPro" id="IPR026051">
    <property type="entry name" value="ALG1-like"/>
</dbReference>
<proteinExistence type="predicted"/>
<evidence type="ECO:0000256" key="4">
    <source>
        <dbReference type="ARBA" id="ARBA00022679"/>
    </source>
</evidence>
<dbReference type="GO" id="GO:0000030">
    <property type="term" value="F:mannosyltransferase activity"/>
    <property type="evidence" value="ECO:0007669"/>
    <property type="project" value="InterPro"/>
</dbReference>
<comment type="pathway">
    <text evidence="2">Protein modification; protein glycosylation.</text>
</comment>
<keyword evidence="8" id="KW-0472">Membrane</keyword>
<protein>
    <submittedName>
        <fullName evidence="9">(California timema) hypothetical protein</fullName>
    </submittedName>
</protein>
<reference evidence="9" key="1">
    <citation type="submission" date="2020-11" db="EMBL/GenBank/DDBJ databases">
        <authorList>
            <person name="Tran Van P."/>
        </authorList>
    </citation>
    <scope>NUCLEOTIDE SEQUENCE</scope>
</reference>
<keyword evidence="7" id="KW-1133">Transmembrane helix</keyword>
<evidence type="ECO:0000256" key="8">
    <source>
        <dbReference type="ARBA" id="ARBA00023136"/>
    </source>
</evidence>
<accession>A0A7R9JA96</accession>
<gene>
    <name evidence="9" type="ORF">TCMB3V08_LOCUS7999</name>
</gene>
<sequence>MRRLVSRDKGLVVILQLVSRDRGLVVILQLVSGDKGLVVILQLVSGDKGLVVIIQLVSRDKGLVVILQLVSRDSGLVVILQLVSGDRGLIVILQLVSGDSGLVVILQLVSRDRGLVVILQLVSGDKGLVVILQLVSGDRGLIVILQLVSRDSGLVVILQLVSGDRGLVVILQLVSGDKGLVVILQLVSGDKGLVVIIQLVFGDRWLVLILQLVSGDKGLVVILQLVSGDKGLVVILQLVSGDKRDRGLVVILQLVSGDRGLVVILQLFSRDRGLVVILQLVSGDKGLVVILQLFSGDRGLVLILQLVSRDKGLVVILQLFSGDRDLPRLLSYILKTVWQSVVLLLALLCKRRSHHVLVQNPPAIPTLAMCWLYCLVRRANLIIDWHNYGYSILALNLGDRHSLVRLSHWFEGYFGARAHANLCVTKAMKTDLLKKWGIGSITINPPSPHTHKFWSIFSSYYLISVKVMTRNKLVRVSSRAVTLYDRPPPQFRQVSVYETHDLLQRLSSQYPQLRDLQNPTWTVLTELTSEGLPAFRTDRPGVVVSSTSWTQDEDFSILLAALEDYEEAKSAGSTSLPPLLCIITGKGPMKEHYRSLVSSKNWLHVKVVMPWLQPEDYPLLLGSADLGVSLHTSSSGLDLPMKIVDMFGCLLPVAAIHFPCLRHLKELVRHQENGLVFKNSEELSYQLTTWFQDFPNNQEQNKEHSKLKEEINKFVKLGWHENWKICALPLFQDK</sequence>